<dbReference type="EMBL" id="BDIP01001661">
    <property type="protein sequence ID" value="GCA62893.1"/>
    <property type="molecule type" value="Genomic_DNA"/>
</dbReference>
<protein>
    <submittedName>
        <fullName evidence="1">Uncharacterized protein</fullName>
    </submittedName>
</protein>
<dbReference type="Gene3D" id="2.120.10.80">
    <property type="entry name" value="Kelch-type beta propeller"/>
    <property type="match status" value="1"/>
</dbReference>
<evidence type="ECO:0000313" key="1">
    <source>
        <dbReference type="EMBL" id="GCA62893.1"/>
    </source>
</evidence>
<accession>A0A391NWM4</accession>
<sequence length="229" mass="26263">MVMALYPIATGKWERVEECESCSPPYRLHPVVFALGETVVLCCGEDFGMWGIKDTWEWSLVTREWTETEIPPVDLTDAPGSVVGEKYHVYLDYEYSTNRPNPVHMQYCNGKWKSEQHHWNPLGKPQGFGYTSQFCVSLLREHQLLFALQRDASTPKTWLLDHVSLDRALLEPLPITEEDMLQGQRFGLVLLDARTLLLIHSRYTLIVDIDPHFLSPDCHTSTVGSDAWV</sequence>
<organism evidence="1 2">
    <name type="scientific">Kipferlia bialata</name>
    <dbReference type="NCBI Taxonomy" id="797122"/>
    <lineage>
        <taxon>Eukaryota</taxon>
        <taxon>Metamonada</taxon>
        <taxon>Carpediemonas-like organisms</taxon>
        <taxon>Kipferlia</taxon>
    </lineage>
</organism>
<evidence type="ECO:0000313" key="2">
    <source>
        <dbReference type="Proteomes" id="UP000265618"/>
    </source>
</evidence>
<name>A0A391NWM4_9EUKA</name>
<proteinExistence type="predicted"/>
<reference evidence="1 2" key="1">
    <citation type="journal article" date="2018" name="PLoS ONE">
        <title>The draft genome of Kipferlia bialata reveals reductive genome evolution in fornicate parasites.</title>
        <authorList>
            <person name="Tanifuji G."/>
            <person name="Takabayashi S."/>
            <person name="Kume K."/>
            <person name="Takagi M."/>
            <person name="Nakayama T."/>
            <person name="Kamikawa R."/>
            <person name="Inagaki Y."/>
            <person name="Hashimoto T."/>
        </authorList>
    </citation>
    <scope>NUCLEOTIDE SEQUENCE [LARGE SCALE GENOMIC DNA]</scope>
    <source>
        <strain evidence="1">NY0173</strain>
    </source>
</reference>
<dbReference type="AlphaFoldDB" id="A0A391NWM4"/>
<comment type="caution">
    <text evidence="1">The sequence shown here is derived from an EMBL/GenBank/DDBJ whole genome shotgun (WGS) entry which is preliminary data.</text>
</comment>
<dbReference type="SUPFAM" id="SSF117281">
    <property type="entry name" value="Kelch motif"/>
    <property type="match status" value="1"/>
</dbReference>
<gene>
    <name evidence="1" type="ORF">KIPB_006457</name>
</gene>
<keyword evidence="2" id="KW-1185">Reference proteome</keyword>
<dbReference type="InterPro" id="IPR015915">
    <property type="entry name" value="Kelch-typ_b-propeller"/>
</dbReference>
<dbReference type="Proteomes" id="UP000265618">
    <property type="component" value="Unassembled WGS sequence"/>
</dbReference>